<reference evidence="1" key="1">
    <citation type="submission" date="2020-08" db="EMBL/GenBank/DDBJ databases">
        <title>Multicomponent nature underlies the extraordinary mechanical properties of spider dragline silk.</title>
        <authorList>
            <person name="Kono N."/>
            <person name="Nakamura H."/>
            <person name="Mori M."/>
            <person name="Yoshida Y."/>
            <person name="Ohtoshi R."/>
            <person name="Malay A.D."/>
            <person name="Moran D.A.P."/>
            <person name="Tomita M."/>
            <person name="Numata K."/>
            <person name="Arakawa K."/>
        </authorList>
    </citation>
    <scope>NUCLEOTIDE SEQUENCE</scope>
</reference>
<name>A0A8X6QLG2_NEPPI</name>
<evidence type="ECO:0000313" key="2">
    <source>
        <dbReference type="Proteomes" id="UP000887013"/>
    </source>
</evidence>
<gene>
    <name evidence="1" type="ORF">NPIL_658631</name>
</gene>
<dbReference type="AlphaFoldDB" id="A0A8X6QLG2"/>
<dbReference type="EMBL" id="BMAW01082971">
    <property type="protein sequence ID" value="GFU31588.1"/>
    <property type="molecule type" value="Genomic_DNA"/>
</dbReference>
<comment type="caution">
    <text evidence="1">The sequence shown here is derived from an EMBL/GenBank/DDBJ whole genome shotgun (WGS) entry which is preliminary data.</text>
</comment>
<sequence>MIVNLNETSRILREVFWRRPDPYTMPQCQQSRDVWIGECADHKRGPHLPIKSLLGNLELLDCNGQRCRLSESTLAVKWQVIRSPP</sequence>
<accession>A0A8X6QLG2</accession>
<protein>
    <submittedName>
        <fullName evidence="1">Uncharacterized protein</fullName>
    </submittedName>
</protein>
<organism evidence="1 2">
    <name type="scientific">Nephila pilipes</name>
    <name type="common">Giant wood spider</name>
    <name type="synonym">Nephila maculata</name>
    <dbReference type="NCBI Taxonomy" id="299642"/>
    <lineage>
        <taxon>Eukaryota</taxon>
        <taxon>Metazoa</taxon>
        <taxon>Ecdysozoa</taxon>
        <taxon>Arthropoda</taxon>
        <taxon>Chelicerata</taxon>
        <taxon>Arachnida</taxon>
        <taxon>Araneae</taxon>
        <taxon>Araneomorphae</taxon>
        <taxon>Entelegynae</taxon>
        <taxon>Araneoidea</taxon>
        <taxon>Nephilidae</taxon>
        <taxon>Nephila</taxon>
    </lineage>
</organism>
<dbReference type="Proteomes" id="UP000887013">
    <property type="component" value="Unassembled WGS sequence"/>
</dbReference>
<keyword evidence="2" id="KW-1185">Reference proteome</keyword>
<evidence type="ECO:0000313" key="1">
    <source>
        <dbReference type="EMBL" id="GFU31588.1"/>
    </source>
</evidence>
<proteinExistence type="predicted"/>